<protein>
    <submittedName>
        <fullName evidence="2">Uncharacterized protein</fullName>
    </submittedName>
</protein>
<dbReference type="Proteomes" id="UP000318571">
    <property type="component" value="Chromosome 8"/>
</dbReference>
<comment type="caution">
    <text evidence="2">The sequence shown here is derived from an EMBL/GenBank/DDBJ whole genome shotgun (WGS) entry which is preliminary data.</text>
</comment>
<dbReference type="GO" id="GO:0048066">
    <property type="term" value="P:developmental pigmentation"/>
    <property type="evidence" value="ECO:0007669"/>
    <property type="project" value="TreeGrafter"/>
</dbReference>
<name>A0A553N6B0_TIGCA</name>
<sequence>MPFLVTVGQCEQQTPVICFCSLDGNMGFLFPKGEDDDIVYTDVLQGARITQFHSKETDLFVGTSQGTVTIFDIKKKDSINSKRILELDSKVVQISTLGSLTLVSTETRSIVCNSQNKSFREVGSKSRQGRYGAGFAHCSIICSRPGSRLWIASYEGFVEKTLQFKPCLTATEPFKTIESDCPDVASSTQTIHAFGKIIPIHGRLILTYSIHNIYLINLDIPNEIEWILHKDKLTDVQVHGEQLWILSRGRLSCFDFQTEFEVDPSPITISDVSAIASDNDVPDTREESSQRDPPRQVLHPRASKFLQGSLRASRQISISDDNISKSVGQNVDLPELGYLDLFNEAAANTRTLAESKLRLHLNGPWLENTLKRFPIIDHEMVRSSFDNDDRLKVKRLGTQMQELAEFLLSYDEETLNLDSDFIARSEEMRQIYREISDIASNLNGNYSRDWKHVPEEHVQEVIEFMAKNEFTHFMSCLEDFAPCISMSRLLDVLPPKDEEAWNFVVAYNLDEMRKRFSQIHLSKRSEEVFALVQDELMIPKGPSSEKRLKLLQYLSLTGQVSIHLFGLVYSNGPVALLKFYDLIYLYGFLTDTEKDHELSTLFVGIISDKIEEMEETDAIRQFFAQYQQRDKYLNLLKELFQKHCHSSNLSSLGHALLELELDLNEKLAFCKKAKFKTGYIKTLSNMSMEQRWNELEFLFTQEDVKLLTYLGLTSCYHNCSRVIDFKLSNEAMPISWDDIGLEIIKCLGVRQGKKLLMTKSNRMGKGTFSAGFYRRMLNTELQDYDQDCK</sequence>
<feature type="compositionally biased region" description="Basic and acidic residues" evidence="1">
    <location>
        <begin position="282"/>
        <end position="294"/>
    </location>
</feature>
<feature type="region of interest" description="Disordered" evidence="1">
    <location>
        <begin position="274"/>
        <end position="296"/>
    </location>
</feature>
<evidence type="ECO:0000313" key="3">
    <source>
        <dbReference type="Proteomes" id="UP000318571"/>
    </source>
</evidence>
<evidence type="ECO:0000256" key="1">
    <source>
        <dbReference type="SAM" id="MobiDB-lite"/>
    </source>
</evidence>
<dbReference type="SUPFAM" id="SSF50978">
    <property type="entry name" value="WD40 repeat-like"/>
    <property type="match status" value="1"/>
</dbReference>
<dbReference type="STRING" id="6832.A0A553N6B0"/>
<dbReference type="EMBL" id="VCGU01000459">
    <property type="protein sequence ID" value="TRY60970.1"/>
    <property type="molecule type" value="Genomic_DNA"/>
</dbReference>
<dbReference type="InterPro" id="IPR036322">
    <property type="entry name" value="WD40_repeat_dom_sf"/>
</dbReference>
<accession>A0A553N6B0</accession>
<proteinExistence type="predicted"/>
<reference evidence="2 3" key="1">
    <citation type="journal article" date="2018" name="Nat. Ecol. Evol.">
        <title>Genomic signatures of mitonuclear coevolution across populations of Tigriopus californicus.</title>
        <authorList>
            <person name="Barreto F.S."/>
            <person name="Watson E.T."/>
            <person name="Lima T.G."/>
            <person name="Willett C.S."/>
            <person name="Edmands S."/>
            <person name="Li W."/>
            <person name="Burton R.S."/>
        </authorList>
    </citation>
    <scope>NUCLEOTIDE SEQUENCE [LARGE SCALE GENOMIC DNA]</scope>
    <source>
        <strain evidence="2 3">San Diego</strain>
    </source>
</reference>
<organism evidence="2 3">
    <name type="scientific">Tigriopus californicus</name>
    <name type="common">Marine copepod</name>
    <dbReference type="NCBI Taxonomy" id="6832"/>
    <lineage>
        <taxon>Eukaryota</taxon>
        <taxon>Metazoa</taxon>
        <taxon>Ecdysozoa</taxon>
        <taxon>Arthropoda</taxon>
        <taxon>Crustacea</taxon>
        <taxon>Multicrustacea</taxon>
        <taxon>Hexanauplia</taxon>
        <taxon>Copepoda</taxon>
        <taxon>Harpacticoida</taxon>
        <taxon>Harpacticidae</taxon>
        <taxon>Tigriopus</taxon>
    </lineage>
</organism>
<dbReference type="GO" id="GO:0005737">
    <property type="term" value="C:cytoplasm"/>
    <property type="evidence" value="ECO:0007669"/>
    <property type="project" value="TreeGrafter"/>
</dbReference>
<keyword evidence="3" id="KW-1185">Reference proteome</keyword>
<dbReference type="PANTHER" id="PTHR23287:SF18">
    <property type="entry name" value="BLOC-2 COMPLEX MEMBER HPS5"/>
    <property type="match status" value="1"/>
</dbReference>
<dbReference type="AlphaFoldDB" id="A0A553N6B0"/>
<dbReference type="PANTHER" id="PTHR23287">
    <property type="entry name" value="RUBY-EYE2-LIKE PROTEIN"/>
    <property type="match status" value="1"/>
</dbReference>
<evidence type="ECO:0000313" key="2">
    <source>
        <dbReference type="EMBL" id="TRY60970.1"/>
    </source>
</evidence>
<gene>
    <name evidence="2" type="ORF">TCAL_16283</name>
</gene>